<proteinExistence type="predicted"/>
<feature type="non-terminal residue" evidence="1">
    <location>
        <position position="1"/>
    </location>
</feature>
<name>A0A6J5SKC4_9CAUD</name>
<organism evidence="1">
    <name type="scientific">uncultured Caudovirales phage</name>
    <dbReference type="NCBI Taxonomy" id="2100421"/>
    <lineage>
        <taxon>Viruses</taxon>
        <taxon>Duplodnaviria</taxon>
        <taxon>Heunggongvirae</taxon>
        <taxon>Uroviricota</taxon>
        <taxon>Caudoviricetes</taxon>
        <taxon>Peduoviridae</taxon>
        <taxon>Maltschvirus</taxon>
        <taxon>Maltschvirus maltsch</taxon>
    </lineage>
</organism>
<sequence>LAVTGTLSTTGVATFAAGTVALPSITTSGDTNTGVYFPAADTVGVTTGGTERMRIDSSGNVGIGATANASAILDAQSTTKGVRMPNMTTAQKNAIASPAAGLMVYDTTLAKLCVYTTAWETITSV</sequence>
<gene>
    <name evidence="1" type="ORF">UFOVP1469_1</name>
</gene>
<reference evidence="1" key="1">
    <citation type="submission" date="2020-05" db="EMBL/GenBank/DDBJ databases">
        <authorList>
            <person name="Chiriac C."/>
            <person name="Salcher M."/>
            <person name="Ghai R."/>
            <person name="Kavagutti S V."/>
        </authorList>
    </citation>
    <scope>NUCLEOTIDE SEQUENCE</scope>
</reference>
<accession>A0A6J5SKC4</accession>
<evidence type="ECO:0000313" key="1">
    <source>
        <dbReference type="EMBL" id="CAB4214892.1"/>
    </source>
</evidence>
<dbReference type="EMBL" id="LR797418">
    <property type="protein sequence ID" value="CAB4214892.1"/>
    <property type="molecule type" value="Genomic_DNA"/>
</dbReference>
<evidence type="ECO:0008006" key="2">
    <source>
        <dbReference type="Google" id="ProtNLM"/>
    </source>
</evidence>
<protein>
    <recommendedName>
        <fullName evidence="2">Major tropism determinant N-terminal domain-containing protein</fullName>
    </recommendedName>
</protein>